<evidence type="ECO:0000313" key="1">
    <source>
        <dbReference type="EMBL" id="MPM83996.1"/>
    </source>
</evidence>
<comment type="caution">
    <text evidence="1">The sequence shown here is derived from an EMBL/GenBank/DDBJ whole genome shotgun (WGS) entry which is preliminary data.</text>
</comment>
<proteinExistence type="predicted"/>
<protein>
    <submittedName>
        <fullName evidence="1">Uncharacterized protein</fullName>
    </submittedName>
</protein>
<dbReference type="AlphaFoldDB" id="A0A645D3P2"/>
<reference evidence="1" key="1">
    <citation type="submission" date="2019-08" db="EMBL/GenBank/DDBJ databases">
        <authorList>
            <person name="Kucharzyk K."/>
            <person name="Murdoch R.W."/>
            <person name="Higgins S."/>
            <person name="Loffler F."/>
        </authorList>
    </citation>
    <scope>NUCLEOTIDE SEQUENCE</scope>
</reference>
<organism evidence="1">
    <name type="scientific">bioreactor metagenome</name>
    <dbReference type="NCBI Taxonomy" id="1076179"/>
    <lineage>
        <taxon>unclassified sequences</taxon>
        <taxon>metagenomes</taxon>
        <taxon>ecological metagenomes</taxon>
    </lineage>
</organism>
<sequence length="151" mass="16551">MEGARIAIIAIFTSKASTFFPRYSGDRPTINPAMNTVRMINMTMPYMPAPTPPKIISPSIKLIMAIIPDNGDKLSCMAFTEPFDAAVVEVDQRMLLVIPNRVSFPSINGICPKTGLDANSEYNEIVNPVTIKMNIAAKIVQPCRTEPVILP</sequence>
<dbReference type="EMBL" id="VSSQ01032663">
    <property type="protein sequence ID" value="MPM83996.1"/>
    <property type="molecule type" value="Genomic_DNA"/>
</dbReference>
<accession>A0A645D3P2</accession>
<gene>
    <name evidence="1" type="ORF">SDC9_131066</name>
</gene>
<name>A0A645D3P2_9ZZZZ</name>